<gene>
    <name evidence="1" type="ORF">VMCG_02840</name>
</gene>
<dbReference type="Proteomes" id="UP000283895">
    <property type="component" value="Unassembled WGS sequence"/>
</dbReference>
<reference evidence="1 2" key="1">
    <citation type="submission" date="2015-09" db="EMBL/GenBank/DDBJ databases">
        <title>Host preference determinants of Valsa canker pathogens revealed by comparative genomics.</title>
        <authorList>
            <person name="Yin Z."/>
            <person name="Huang L."/>
        </authorList>
    </citation>
    <scope>NUCLEOTIDE SEQUENCE [LARGE SCALE GENOMIC DNA]</scope>
    <source>
        <strain evidence="1 2">03-1</strain>
    </source>
</reference>
<sequence length="95" mass="9517">MSARGNFRGSYGGGQYPALQQAPATNSLKVLIAGATEALPVADTEGTAWVPVEVAAGAGSKAGIGDPVAAAPAPELLLVSLMSRAQDAQPLEQDQ</sequence>
<organism evidence="1 2">
    <name type="scientific">Cytospora schulzeri</name>
    <dbReference type="NCBI Taxonomy" id="448051"/>
    <lineage>
        <taxon>Eukaryota</taxon>
        <taxon>Fungi</taxon>
        <taxon>Dikarya</taxon>
        <taxon>Ascomycota</taxon>
        <taxon>Pezizomycotina</taxon>
        <taxon>Sordariomycetes</taxon>
        <taxon>Sordariomycetidae</taxon>
        <taxon>Diaporthales</taxon>
        <taxon>Cytosporaceae</taxon>
        <taxon>Cytospora</taxon>
    </lineage>
</organism>
<protein>
    <submittedName>
        <fullName evidence="1">Uncharacterized protein</fullName>
    </submittedName>
</protein>
<evidence type="ECO:0000313" key="2">
    <source>
        <dbReference type="Proteomes" id="UP000283895"/>
    </source>
</evidence>
<name>A0A423WZU7_9PEZI</name>
<evidence type="ECO:0000313" key="1">
    <source>
        <dbReference type="EMBL" id="ROW08952.1"/>
    </source>
</evidence>
<keyword evidence="2" id="KW-1185">Reference proteome</keyword>
<proteinExistence type="predicted"/>
<dbReference type="EMBL" id="LKEA01000005">
    <property type="protein sequence ID" value="ROW08952.1"/>
    <property type="molecule type" value="Genomic_DNA"/>
</dbReference>
<accession>A0A423WZU7</accession>
<comment type="caution">
    <text evidence="1">The sequence shown here is derived from an EMBL/GenBank/DDBJ whole genome shotgun (WGS) entry which is preliminary data.</text>
</comment>
<dbReference type="AlphaFoldDB" id="A0A423WZU7"/>